<keyword evidence="3" id="KW-0540">Nuclease</keyword>
<name>A0AAU8JJ82_9CYAN</name>
<proteinExistence type="inferred from homology"/>
<dbReference type="PANTHER" id="PTHR34139:SF1">
    <property type="entry name" value="RNASE MJ1380-RELATED"/>
    <property type="match status" value="1"/>
</dbReference>
<evidence type="ECO:0000256" key="1">
    <source>
        <dbReference type="ARBA" id="ARBA00022553"/>
    </source>
</evidence>
<evidence type="ECO:0000256" key="6">
    <source>
        <dbReference type="ARBA" id="ARBA00024207"/>
    </source>
</evidence>
<protein>
    <submittedName>
        <fullName evidence="7">DUF86 domain-containing protein</fullName>
    </submittedName>
</protein>
<dbReference type="GO" id="GO:0016787">
    <property type="term" value="F:hydrolase activity"/>
    <property type="evidence" value="ECO:0007669"/>
    <property type="project" value="UniProtKB-KW"/>
</dbReference>
<keyword evidence="5" id="KW-0378">Hydrolase</keyword>
<dbReference type="Pfam" id="PF01934">
    <property type="entry name" value="HepT-like"/>
    <property type="match status" value="1"/>
</dbReference>
<keyword evidence="1" id="KW-0597">Phosphoprotein</keyword>
<dbReference type="GO" id="GO:0004540">
    <property type="term" value="F:RNA nuclease activity"/>
    <property type="evidence" value="ECO:0007669"/>
    <property type="project" value="InterPro"/>
</dbReference>
<dbReference type="InterPro" id="IPR008201">
    <property type="entry name" value="HepT-like"/>
</dbReference>
<dbReference type="Gene3D" id="1.20.120.580">
    <property type="entry name" value="bsu32300-like"/>
    <property type="match status" value="1"/>
</dbReference>
<dbReference type="GO" id="GO:0110001">
    <property type="term" value="C:toxin-antitoxin complex"/>
    <property type="evidence" value="ECO:0007669"/>
    <property type="project" value="InterPro"/>
</dbReference>
<dbReference type="InterPro" id="IPR051813">
    <property type="entry name" value="HepT_RNase_toxin"/>
</dbReference>
<keyword evidence="2" id="KW-1277">Toxin-antitoxin system</keyword>
<evidence type="ECO:0000256" key="2">
    <source>
        <dbReference type="ARBA" id="ARBA00022649"/>
    </source>
</evidence>
<gene>
    <name evidence="7" type="ORF">ABWT76_002241</name>
</gene>
<reference evidence="7" key="1">
    <citation type="submission" date="2024-07" db="EMBL/GenBank/DDBJ databases">
        <authorList>
            <person name="Kim Y.J."/>
            <person name="Jeong J.Y."/>
        </authorList>
    </citation>
    <scope>NUCLEOTIDE SEQUENCE</scope>
    <source>
        <strain evidence="7">GIHE-MW2</strain>
    </source>
</reference>
<dbReference type="AlphaFoldDB" id="A0AAU8JJ82"/>
<keyword evidence="4" id="KW-0547">Nucleotide-binding</keyword>
<dbReference type="PANTHER" id="PTHR34139">
    <property type="entry name" value="UPF0331 PROTEIN MJ0127"/>
    <property type="match status" value="1"/>
</dbReference>
<evidence type="ECO:0000313" key="7">
    <source>
        <dbReference type="EMBL" id="XCM39328.1"/>
    </source>
</evidence>
<accession>A0AAU8JJ82</accession>
<organism evidence="7">
    <name type="scientific">Planktothricoides raciborskii GIHE-MW2</name>
    <dbReference type="NCBI Taxonomy" id="2792601"/>
    <lineage>
        <taxon>Bacteria</taxon>
        <taxon>Bacillati</taxon>
        <taxon>Cyanobacteriota</taxon>
        <taxon>Cyanophyceae</taxon>
        <taxon>Oscillatoriophycideae</taxon>
        <taxon>Oscillatoriales</taxon>
        <taxon>Oscillatoriaceae</taxon>
        <taxon>Planktothricoides</taxon>
    </lineage>
</organism>
<evidence type="ECO:0000256" key="4">
    <source>
        <dbReference type="ARBA" id="ARBA00022741"/>
    </source>
</evidence>
<dbReference type="RefSeq" id="WP_054469650.1">
    <property type="nucleotide sequence ID" value="NZ_CP159837.1"/>
</dbReference>
<dbReference type="InterPro" id="IPR037038">
    <property type="entry name" value="HepT-like_sf"/>
</dbReference>
<evidence type="ECO:0000256" key="5">
    <source>
        <dbReference type="ARBA" id="ARBA00022801"/>
    </source>
</evidence>
<dbReference type="EMBL" id="CP159837">
    <property type="protein sequence ID" value="XCM39328.1"/>
    <property type="molecule type" value="Genomic_DNA"/>
</dbReference>
<sequence>MSRSNKDYLLHIMDEIIYLLTTSENLEKEAFGNNETFKRSFVRSLEVIGEATKKLSEDFRSEYPEMPWRRMAGMRDKLIHDYFGIDYDVVWDVVKNEIPNLNWQITKIIKELEDRQT</sequence>
<dbReference type="GO" id="GO:0000166">
    <property type="term" value="F:nucleotide binding"/>
    <property type="evidence" value="ECO:0007669"/>
    <property type="project" value="UniProtKB-KW"/>
</dbReference>
<evidence type="ECO:0000256" key="3">
    <source>
        <dbReference type="ARBA" id="ARBA00022722"/>
    </source>
</evidence>
<comment type="similarity">
    <text evidence="6">Belongs to the HepT RNase toxin family.</text>
</comment>